<dbReference type="EMBL" id="CP017555">
    <property type="protein sequence ID" value="AOW02944.1"/>
    <property type="molecule type" value="Genomic_DNA"/>
</dbReference>
<evidence type="ECO:0000313" key="1">
    <source>
        <dbReference type="EMBL" id="AOW02944.1"/>
    </source>
</evidence>
<name>A0A1D8NBD8_YARLL</name>
<organism evidence="1 2">
    <name type="scientific">Yarrowia lipolytica</name>
    <name type="common">Candida lipolytica</name>
    <dbReference type="NCBI Taxonomy" id="4952"/>
    <lineage>
        <taxon>Eukaryota</taxon>
        <taxon>Fungi</taxon>
        <taxon>Dikarya</taxon>
        <taxon>Ascomycota</taxon>
        <taxon>Saccharomycotina</taxon>
        <taxon>Dipodascomycetes</taxon>
        <taxon>Dipodascales</taxon>
        <taxon>Dipodascales incertae sedis</taxon>
        <taxon>Yarrowia</taxon>
    </lineage>
</organism>
<sequence length="72" mass="8174">MIDLLVKHKNLLNELHPDITIVDSRPERSLGLLVLIWRSGESGQNIVVNCADRTCIVRRNQEASMVCTVLYL</sequence>
<gene>
    <name evidence="1" type="ORF">YALI1_C22876g</name>
</gene>
<dbReference type="Proteomes" id="UP000182444">
    <property type="component" value="Chromosome 1C"/>
</dbReference>
<dbReference type="VEuPathDB" id="FungiDB:YALI1_C22876g"/>
<accession>A0A1D8NBD8</accession>
<evidence type="ECO:0000313" key="2">
    <source>
        <dbReference type="Proteomes" id="UP000182444"/>
    </source>
</evidence>
<dbReference type="AlphaFoldDB" id="A0A1D8NBD8"/>
<proteinExistence type="predicted"/>
<reference evidence="1 2" key="1">
    <citation type="journal article" date="2016" name="PLoS ONE">
        <title>Sequence Assembly of Yarrowia lipolytica Strain W29/CLIB89 Shows Transposable Element Diversity.</title>
        <authorList>
            <person name="Magnan C."/>
            <person name="Yu J."/>
            <person name="Chang I."/>
            <person name="Jahn E."/>
            <person name="Kanomata Y."/>
            <person name="Wu J."/>
            <person name="Zeller M."/>
            <person name="Oakes M."/>
            <person name="Baldi P."/>
            <person name="Sandmeyer S."/>
        </authorList>
    </citation>
    <scope>NUCLEOTIDE SEQUENCE [LARGE SCALE GENOMIC DNA]</scope>
    <source>
        <strain evidence="2">CLIB89(W29)</strain>
    </source>
</reference>
<dbReference type="GeneID" id="94583055"/>
<protein>
    <submittedName>
        <fullName evidence="1">Uncharacterized protein</fullName>
    </submittedName>
</protein>
<dbReference type="RefSeq" id="XP_068138526.1">
    <property type="nucleotide sequence ID" value="XM_068282425.1"/>
</dbReference>